<protein>
    <submittedName>
        <fullName evidence="2">Uncharacterized protein</fullName>
    </submittedName>
</protein>
<organism evidence="2 3">
    <name type="scientific">Puccinia graminis f. sp. tritici</name>
    <dbReference type="NCBI Taxonomy" id="56615"/>
    <lineage>
        <taxon>Eukaryota</taxon>
        <taxon>Fungi</taxon>
        <taxon>Dikarya</taxon>
        <taxon>Basidiomycota</taxon>
        <taxon>Pucciniomycotina</taxon>
        <taxon>Pucciniomycetes</taxon>
        <taxon>Pucciniales</taxon>
        <taxon>Pucciniaceae</taxon>
        <taxon>Puccinia</taxon>
    </lineage>
</organism>
<evidence type="ECO:0000313" key="3">
    <source>
        <dbReference type="Proteomes" id="UP000325313"/>
    </source>
</evidence>
<reference evidence="2 3" key="1">
    <citation type="submission" date="2019-05" db="EMBL/GenBank/DDBJ databases">
        <title>Emergence of the Ug99 lineage of the wheat stem rust pathogen through somatic hybridization.</title>
        <authorList>
            <person name="Li F."/>
            <person name="Upadhyaya N.M."/>
            <person name="Sperschneider J."/>
            <person name="Matny O."/>
            <person name="Nguyen-Phuc H."/>
            <person name="Mago R."/>
            <person name="Raley C."/>
            <person name="Miller M.E."/>
            <person name="Silverstein K.A.T."/>
            <person name="Henningsen E."/>
            <person name="Hirsch C.D."/>
            <person name="Visser B."/>
            <person name="Pretorius Z.A."/>
            <person name="Steffenson B.J."/>
            <person name="Schwessinger B."/>
            <person name="Dodds P.N."/>
            <person name="Figueroa M."/>
        </authorList>
    </citation>
    <scope>NUCLEOTIDE SEQUENCE [LARGE SCALE GENOMIC DNA]</scope>
    <source>
        <strain evidence="2 3">Ug99</strain>
    </source>
</reference>
<dbReference type="AlphaFoldDB" id="A0A5B0S5K1"/>
<name>A0A5B0S5K1_PUCGR</name>
<proteinExistence type="predicted"/>
<accession>A0A5B0S5K1</accession>
<feature type="compositionally biased region" description="Basic residues" evidence="1">
    <location>
        <begin position="17"/>
        <end position="32"/>
    </location>
</feature>
<feature type="region of interest" description="Disordered" evidence="1">
    <location>
        <begin position="1"/>
        <end position="63"/>
    </location>
</feature>
<evidence type="ECO:0000256" key="1">
    <source>
        <dbReference type="SAM" id="MobiDB-lite"/>
    </source>
</evidence>
<dbReference type="Proteomes" id="UP000325313">
    <property type="component" value="Unassembled WGS sequence"/>
</dbReference>
<sequence length="63" mass="7152">MPDELIQPPSKVGLTHSQRRNIAHQKNQKRSAQRGARTHDNSMPTPLEAEGEPCKSRMLYQLS</sequence>
<comment type="caution">
    <text evidence="2">The sequence shown here is derived from an EMBL/GenBank/DDBJ whole genome shotgun (WGS) entry which is preliminary data.</text>
</comment>
<evidence type="ECO:0000313" key="2">
    <source>
        <dbReference type="EMBL" id="KAA1133082.1"/>
    </source>
</evidence>
<dbReference type="EMBL" id="VDEP01000073">
    <property type="protein sequence ID" value="KAA1133082.1"/>
    <property type="molecule type" value="Genomic_DNA"/>
</dbReference>
<gene>
    <name evidence="2" type="ORF">PGTUg99_010689</name>
</gene>